<keyword evidence="4" id="KW-1185">Reference proteome</keyword>
<reference evidence="1 3" key="1">
    <citation type="submission" date="2016-09" db="EMBL/GenBank/DDBJ databases">
        <title>Complete Genome Sequence of Methanosarcina thermophila MT-1.</title>
        <authorList>
            <person name="Kouzuma A."/>
        </authorList>
    </citation>
    <scope>NUCLEOTIDE SEQUENCE [LARGE SCALE GENOMIC DNA]</scope>
    <source>
        <strain evidence="1 3">MT-1</strain>
    </source>
</reference>
<gene>
    <name evidence="1" type="ORF">MESMT1_0202</name>
    <name evidence="2" type="ORF">SAMN02910340_00428</name>
</gene>
<proteinExistence type="predicted"/>
<protein>
    <submittedName>
        <fullName evidence="2">Uncharacterized protein</fullName>
    </submittedName>
</protein>
<dbReference type="Proteomes" id="UP000265557">
    <property type="component" value="Chromosome"/>
</dbReference>
<dbReference type="AlphaFoldDB" id="A0A1I6XEM8"/>
<accession>A0A1I6XEM8</accession>
<dbReference type="EMBL" id="FPAO01000001">
    <property type="protein sequence ID" value="SFT36553.1"/>
    <property type="molecule type" value="Genomic_DNA"/>
</dbReference>
<organism evidence="2 4">
    <name type="scientific">Methanosarcina thermophila</name>
    <dbReference type="NCBI Taxonomy" id="2210"/>
    <lineage>
        <taxon>Archaea</taxon>
        <taxon>Methanobacteriati</taxon>
        <taxon>Methanobacteriota</taxon>
        <taxon>Stenosarchaea group</taxon>
        <taxon>Methanomicrobia</taxon>
        <taxon>Methanosarcinales</taxon>
        <taxon>Methanosarcinaceae</taxon>
        <taxon>Methanosarcina</taxon>
    </lineage>
</organism>
<evidence type="ECO:0000313" key="1">
    <source>
        <dbReference type="EMBL" id="BAW28132.1"/>
    </source>
</evidence>
<dbReference type="EMBL" id="AP017646">
    <property type="protein sequence ID" value="BAW28132.1"/>
    <property type="molecule type" value="Genomic_DNA"/>
</dbReference>
<accession>A0A3G9CQA6</accession>
<dbReference type="Proteomes" id="UP000323733">
    <property type="component" value="Unassembled WGS sequence"/>
</dbReference>
<evidence type="ECO:0000313" key="4">
    <source>
        <dbReference type="Proteomes" id="UP000323733"/>
    </source>
</evidence>
<evidence type="ECO:0000313" key="2">
    <source>
        <dbReference type="EMBL" id="SFT36553.1"/>
    </source>
</evidence>
<evidence type="ECO:0000313" key="3">
    <source>
        <dbReference type="Proteomes" id="UP000265557"/>
    </source>
</evidence>
<name>A0A1I6XEM8_METTE</name>
<reference evidence="2 4" key="2">
    <citation type="submission" date="2016-10" db="EMBL/GenBank/DDBJ databases">
        <authorList>
            <person name="Varghese N."/>
            <person name="Submissions S."/>
        </authorList>
    </citation>
    <scope>NUCLEOTIDE SEQUENCE [LARGE SCALE GENOMIC DNA]</scope>
    <source>
        <strain evidence="2 4">DSM 11855</strain>
    </source>
</reference>
<sequence length="53" mass="6331">MQSRVNYKFCFFIDVVFNELFPSIRHPAPIMDKYTSYKNPVLSPYNIQKADEK</sequence>